<keyword evidence="2" id="KW-1185">Reference proteome</keyword>
<sequence length="119" mass="13351">MAVTTLVPIGSVGIRACANSGHLKPDQDRRKTSSAKWTPIFGWSSEPDYIDTNNTDKSGDESESISESRPRFARGCFTKEKARQLRLMMTKETDSFHDTMYHSAIASRLASDFKTRCDL</sequence>
<name>A0ACB9NM01_BAUVA</name>
<comment type="caution">
    <text evidence="1">The sequence shown here is derived from an EMBL/GenBank/DDBJ whole genome shotgun (WGS) entry which is preliminary data.</text>
</comment>
<reference evidence="1 2" key="1">
    <citation type="journal article" date="2022" name="DNA Res.">
        <title>Chromosomal-level genome assembly of the orchid tree Bauhinia variegata (Leguminosae; Cercidoideae) supports the allotetraploid origin hypothesis of Bauhinia.</title>
        <authorList>
            <person name="Zhong Y."/>
            <person name="Chen Y."/>
            <person name="Zheng D."/>
            <person name="Pang J."/>
            <person name="Liu Y."/>
            <person name="Luo S."/>
            <person name="Meng S."/>
            <person name="Qian L."/>
            <person name="Wei D."/>
            <person name="Dai S."/>
            <person name="Zhou R."/>
        </authorList>
    </citation>
    <scope>NUCLEOTIDE SEQUENCE [LARGE SCALE GENOMIC DNA]</scope>
    <source>
        <strain evidence="1">BV-YZ2020</strain>
    </source>
</reference>
<accession>A0ACB9NM01</accession>
<dbReference type="EMBL" id="CM039431">
    <property type="protein sequence ID" value="KAI4335780.1"/>
    <property type="molecule type" value="Genomic_DNA"/>
</dbReference>
<dbReference type="Proteomes" id="UP000828941">
    <property type="component" value="Chromosome 6"/>
</dbReference>
<protein>
    <submittedName>
        <fullName evidence="1">Uncharacterized protein</fullName>
    </submittedName>
</protein>
<gene>
    <name evidence="1" type="ORF">L6164_014390</name>
</gene>
<evidence type="ECO:0000313" key="2">
    <source>
        <dbReference type="Proteomes" id="UP000828941"/>
    </source>
</evidence>
<proteinExistence type="predicted"/>
<evidence type="ECO:0000313" key="1">
    <source>
        <dbReference type="EMBL" id="KAI4335780.1"/>
    </source>
</evidence>
<organism evidence="1 2">
    <name type="scientific">Bauhinia variegata</name>
    <name type="common">Purple orchid tree</name>
    <name type="synonym">Phanera variegata</name>
    <dbReference type="NCBI Taxonomy" id="167791"/>
    <lineage>
        <taxon>Eukaryota</taxon>
        <taxon>Viridiplantae</taxon>
        <taxon>Streptophyta</taxon>
        <taxon>Embryophyta</taxon>
        <taxon>Tracheophyta</taxon>
        <taxon>Spermatophyta</taxon>
        <taxon>Magnoliopsida</taxon>
        <taxon>eudicotyledons</taxon>
        <taxon>Gunneridae</taxon>
        <taxon>Pentapetalae</taxon>
        <taxon>rosids</taxon>
        <taxon>fabids</taxon>
        <taxon>Fabales</taxon>
        <taxon>Fabaceae</taxon>
        <taxon>Cercidoideae</taxon>
        <taxon>Cercideae</taxon>
        <taxon>Bauhiniinae</taxon>
        <taxon>Bauhinia</taxon>
    </lineage>
</organism>